<evidence type="ECO:0000313" key="8">
    <source>
        <dbReference type="EMBL" id="EEB10057.1"/>
    </source>
</evidence>
<dbReference type="InterPro" id="IPR001464">
    <property type="entry name" value="Annexin"/>
</dbReference>
<reference evidence="8" key="2">
    <citation type="submission" date="2007-04" db="EMBL/GenBank/DDBJ databases">
        <title>The genome of the human body louse.</title>
        <authorList>
            <consortium name="The Human Body Louse Genome Consortium"/>
            <person name="Kirkness E."/>
            <person name="Walenz B."/>
            <person name="Hass B."/>
            <person name="Bruggner R."/>
            <person name="Strausberg R."/>
        </authorList>
    </citation>
    <scope>NUCLEOTIDE SEQUENCE</scope>
    <source>
        <strain evidence="8">USDA</strain>
    </source>
</reference>
<reference evidence="8" key="1">
    <citation type="submission" date="2007-04" db="EMBL/GenBank/DDBJ databases">
        <title>Annotation of Pediculus humanus corporis strain USDA.</title>
        <authorList>
            <person name="Kirkness E."/>
            <person name="Hannick L."/>
            <person name="Hass B."/>
            <person name="Bruggner R."/>
            <person name="Lawson D."/>
            <person name="Bidwell S."/>
            <person name="Joardar V."/>
            <person name="Caler E."/>
            <person name="Walenz B."/>
            <person name="Inman J."/>
            <person name="Schobel S."/>
            <person name="Galinsky K."/>
            <person name="Amedeo P."/>
            <person name="Strausberg R."/>
        </authorList>
    </citation>
    <scope>NUCLEOTIDE SEQUENCE</scope>
    <source>
        <strain evidence="8">USDA</strain>
    </source>
</reference>
<dbReference type="PRINTS" id="PR00196">
    <property type="entry name" value="ANNEXIN"/>
</dbReference>
<comment type="domain">
    <text evidence="6">A pair of annexin repeats may form one binding site for calcium and phospholipid.</text>
</comment>
<dbReference type="InterPro" id="IPR037104">
    <property type="entry name" value="Annexin_sf"/>
</dbReference>
<sequence length="506" mass="55030">MSHNPFVPGHGNHPYPPSLSYPSAPPPPPSSANTNYYSPFNQQINPSYPPSSALSYPSNGSLPYPINPSAYPSLYSSNPPYPTNSSAPYPTHSSAPYPVNASVPYPTQSAAPYPTNSAGSYPTNSSVPYPPHSGAPYPTNSAGSYPTNSSVPYPTHLGAPYPHSSNNNANPNIYPSLSISSQVSSSLNCPLPTNPTITPASPFYARQDAEILRKAMKGFGTDEATIISILANRTNAQRQEIALQFKTLYGKDLIKDLRSETSGNFRELLVALMTPLPEFYAKELNHAVAGVGTTESTLIEILCTLNNSEILIVKSAYQHLFGNSLENDLASDTSGHFKRLLISLCQSGRDESVHVDRQSAMEDARALLAAGELKFGTDESTFNAILVSRSFAQLKAIFEEYEQITSHAFEKAIKNEFSGDIEDGLMALVKCVRNKTEFLADCLHKSMVGFGTRDRDLIRLIVTRSEIDLGDIKIAFNNKYGKSLESFVKGDTSGDYKKCLLAIMEQ</sequence>
<dbReference type="Pfam" id="PF00191">
    <property type="entry name" value="Annexin"/>
    <property type="match status" value="4"/>
</dbReference>
<dbReference type="PANTHER" id="PTHR10502">
    <property type="entry name" value="ANNEXIN"/>
    <property type="match status" value="1"/>
</dbReference>
<dbReference type="GO" id="GO:0005886">
    <property type="term" value="C:plasma membrane"/>
    <property type="evidence" value="ECO:0007669"/>
    <property type="project" value="TreeGrafter"/>
</dbReference>
<evidence type="ECO:0000313" key="9">
    <source>
        <dbReference type="EnsemblMetazoa" id="PHUM014750-PA"/>
    </source>
</evidence>
<dbReference type="FunFam" id="1.10.220.10:FF:000004">
    <property type="entry name" value="Annexin"/>
    <property type="match status" value="1"/>
</dbReference>
<keyword evidence="3 6" id="KW-0106">Calcium</keyword>
<evidence type="ECO:0000256" key="5">
    <source>
        <dbReference type="ARBA" id="ARBA00023302"/>
    </source>
</evidence>
<dbReference type="Proteomes" id="UP000009046">
    <property type="component" value="Unassembled WGS sequence"/>
</dbReference>
<dbReference type="EMBL" id="DS234994">
    <property type="protein sequence ID" value="EEB10057.1"/>
    <property type="molecule type" value="Genomic_DNA"/>
</dbReference>
<dbReference type="InParanoid" id="E0V9K1"/>
<evidence type="ECO:0000256" key="6">
    <source>
        <dbReference type="RuleBase" id="RU003540"/>
    </source>
</evidence>
<feature type="compositionally biased region" description="Polar residues" evidence="7">
    <location>
        <begin position="138"/>
        <end position="149"/>
    </location>
</feature>
<dbReference type="InterPro" id="IPR018502">
    <property type="entry name" value="Annexin_repeat"/>
</dbReference>
<protein>
    <recommendedName>
        <fullName evidence="6">Annexin</fullName>
    </recommendedName>
</protein>
<dbReference type="InterPro" id="IPR018252">
    <property type="entry name" value="Annexin_repeat_CS"/>
</dbReference>
<dbReference type="GO" id="GO:0005544">
    <property type="term" value="F:calcium-dependent phospholipid binding"/>
    <property type="evidence" value="ECO:0007669"/>
    <property type="project" value="UniProtKB-KW"/>
</dbReference>
<dbReference type="PANTHER" id="PTHR10502:SF102">
    <property type="entry name" value="ANNEXIN B11"/>
    <property type="match status" value="1"/>
</dbReference>
<dbReference type="Gene3D" id="1.10.220.10">
    <property type="entry name" value="Annexin"/>
    <property type="match status" value="4"/>
</dbReference>
<dbReference type="GO" id="GO:0005737">
    <property type="term" value="C:cytoplasm"/>
    <property type="evidence" value="ECO:0007669"/>
    <property type="project" value="TreeGrafter"/>
</dbReference>
<dbReference type="GO" id="GO:0001786">
    <property type="term" value="F:phosphatidylserine binding"/>
    <property type="evidence" value="ECO:0007669"/>
    <property type="project" value="TreeGrafter"/>
</dbReference>
<dbReference type="FunCoup" id="E0V9K1">
    <property type="interactions" value="1293"/>
</dbReference>
<dbReference type="EnsemblMetazoa" id="PHUM014750-RA">
    <property type="protein sequence ID" value="PHUM014750-PA"/>
    <property type="gene ID" value="PHUM014750"/>
</dbReference>
<dbReference type="FunFam" id="1.10.220.10:FF:000002">
    <property type="entry name" value="Annexin"/>
    <property type="match status" value="1"/>
</dbReference>
<dbReference type="VEuPathDB" id="VectorBase:PHUM014750"/>
<dbReference type="SMART" id="SM00335">
    <property type="entry name" value="ANX"/>
    <property type="match status" value="4"/>
</dbReference>
<evidence type="ECO:0000256" key="4">
    <source>
        <dbReference type="ARBA" id="ARBA00023216"/>
    </source>
</evidence>
<evidence type="ECO:0000256" key="1">
    <source>
        <dbReference type="ARBA" id="ARBA00007831"/>
    </source>
</evidence>
<dbReference type="KEGG" id="phu:Phum_PHUM014750"/>
<evidence type="ECO:0000256" key="3">
    <source>
        <dbReference type="ARBA" id="ARBA00022837"/>
    </source>
</evidence>
<dbReference type="CTD" id="8233756"/>
<dbReference type="AlphaFoldDB" id="E0V9K1"/>
<organism>
    <name type="scientific">Pediculus humanus subsp. corporis</name>
    <name type="common">Body louse</name>
    <dbReference type="NCBI Taxonomy" id="121224"/>
    <lineage>
        <taxon>Eukaryota</taxon>
        <taxon>Metazoa</taxon>
        <taxon>Ecdysozoa</taxon>
        <taxon>Arthropoda</taxon>
        <taxon>Hexapoda</taxon>
        <taxon>Insecta</taxon>
        <taxon>Pterygota</taxon>
        <taxon>Neoptera</taxon>
        <taxon>Paraneoptera</taxon>
        <taxon>Psocodea</taxon>
        <taxon>Troctomorpha</taxon>
        <taxon>Phthiraptera</taxon>
        <taxon>Anoplura</taxon>
        <taxon>Pediculidae</taxon>
        <taxon>Pediculus</taxon>
    </lineage>
</organism>
<feature type="compositionally biased region" description="Pro residues" evidence="7">
    <location>
        <begin position="14"/>
        <end position="30"/>
    </location>
</feature>
<feature type="region of interest" description="Disordered" evidence="7">
    <location>
        <begin position="114"/>
        <end position="149"/>
    </location>
</feature>
<evidence type="ECO:0000256" key="2">
    <source>
        <dbReference type="ARBA" id="ARBA00022737"/>
    </source>
</evidence>
<proteinExistence type="inferred from homology"/>
<dbReference type="STRING" id="121224.E0V9K1"/>
<comment type="similarity">
    <text evidence="1 6">Belongs to the annexin family.</text>
</comment>
<dbReference type="GO" id="GO:0012506">
    <property type="term" value="C:vesicle membrane"/>
    <property type="evidence" value="ECO:0007669"/>
    <property type="project" value="TreeGrafter"/>
</dbReference>
<reference evidence="9" key="3">
    <citation type="submission" date="2020-05" db="UniProtKB">
        <authorList>
            <consortium name="EnsemblMetazoa"/>
        </authorList>
    </citation>
    <scope>IDENTIFICATION</scope>
    <source>
        <strain evidence="9">USDA</strain>
    </source>
</reference>
<keyword evidence="4 6" id="KW-0041">Annexin</keyword>
<dbReference type="FunFam" id="1.10.220.10:FF:000010">
    <property type="entry name" value="Annexin"/>
    <property type="match status" value="1"/>
</dbReference>
<feature type="compositionally biased region" description="Polar residues" evidence="7">
    <location>
        <begin position="114"/>
        <end position="127"/>
    </location>
</feature>
<evidence type="ECO:0000313" key="10">
    <source>
        <dbReference type="Proteomes" id="UP000009046"/>
    </source>
</evidence>
<keyword evidence="5 6" id="KW-0111">Calcium/phospholipid-binding</keyword>
<dbReference type="EMBL" id="AAZO01000175">
    <property type="status" value="NOT_ANNOTATED_CDS"/>
    <property type="molecule type" value="Genomic_DNA"/>
</dbReference>
<dbReference type="RefSeq" id="XP_002422795.1">
    <property type="nucleotide sequence ID" value="XM_002422750.1"/>
</dbReference>
<evidence type="ECO:0000256" key="7">
    <source>
        <dbReference type="SAM" id="MobiDB-lite"/>
    </source>
</evidence>
<keyword evidence="2 6" id="KW-0677">Repeat</keyword>
<gene>
    <name evidence="9" type="primary">8233756</name>
    <name evidence="8" type="ORF">Phum_PHUM014750</name>
</gene>
<feature type="region of interest" description="Disordered" evidence="7">
    <location>
        <begin position="1"/>
        <end position="55"/>
    </location>
</feature>
<dbReference type="GO" id="GO:0005509">
    <property type="term" value="F:calcium ion binding"/>
    <property type="evidence" value="ECO:0007669"/>
    <property type="project" value="InterPro"/>
</dbReference>
<dbReference type="FunFam" id="1.10.220.10:FF:000001">
    <property type="entry name" value="Annexin"/>
    <property type="match status" value="1"/>
</dbReference>
<dbReference type="SUPFAM" id="SSF47874">
    <property type="entry name" value="Annexin"/>
    <property type="match status" value="1"/>
</dbReference>
<dbReference type="OMA" id="DEKAIIH"/>
<dbReference type="GO" id="GO:0005634">
    <property type="term" value="C:nucleus"/>
    <property type="evidence" value="ECO:0007669"/>
    <property type="project" value="TreeGrafter"/>
</dbReference>
<dbReference type="OrthoDB" id="37886at2759"/>
<dbReference type="HOGENOM" id="CLU_025300_6_2_1"/>
<accession>E0V9K1</accession>
<name>E0V9K1_PEDHC</name>
<dbReference type="PROSITE" id="PS51897">
    <property type="entry name" value="ANNEXIN_2"/>
    <property type="match status" value="4"/>
</dbReference>
<dbReference type="GeneID" id="8233756"/>
<keyword evidence="10" id="KW-1185">Reference proteome</keyword>
<dbReference type="eggNOG" id="KOG0819">
    <property type="taxonomic scope" value="Eukaryota"/>
</dbReference>
<dbReference type="PROSITE" id="PS00223">
    <property type="entry name" value="ANNEXIN_1"/>
    <property type="match status" value="2"/>
</dbReference>